<name>A0A926IYD9_AERHY</name>
<feature type="signal peptide" evidence="1">
    <location>
        <begin position="1"/>
        <end position="22"/>
    </location>
</feature>
<gene>
    <name evidence="2" type="ORF">H2136_20790</name>
</gene>
<evidence type="ECO:0008006" key="3">
    <source>
        <dbReference type="Google" id="ProtNLM"/>
    </source>
</evidence>
<protein>
    <recommendedName>
        <fullName evidence="3">Lipoprotein</fullName>
    </recommendedName>
</protein>
<reference evidence="2" key="1">
    <citation type="submission" date="2020-07" db="EMBL/GenBank/DDBJ databases">
        <title>Carbapenem Resistant Aeromonas hydrophila Carrying blacphA7 Isolated from Two Solid Organ Transplant Patients.</title>
        <authorList>
            <person name="Hilt E."/>
            <person name="Fitzwater S.P."/>
            <person name="Ward K."/>
            <person name="De St Maurice A."/>
            <person name="Chandrasekaran S."/>
            <person name="Garner O.B."/>
            <person name="Yang S."/>
        </authorList>
    </citation>
    <scope>NUCLEOTIDE SEQUENCE</scope>
    <source>
        <strain evidence="2">B-1</strain>
    </source>
</reference>
<organism evidence="2">
    <name type="scientific">Aeromonas hydrophila</name>
    <dbReference type="NCBI Taxonomy" id="644"/>
    <lineage>
        <taxon>Bacteria</taxon>
        <taxon>Pseudomonadati</taxon>
        <taxon>Pseudomonadota</taxon>
        <taxon>Gammaproteobacteria</taxon>
        <taxon>Aeromonadales</taxon>
        <taxon>Aeromonadaceae</taxon>
        <taxon>Aeromonas</taxon>
    </lineage>
</organism>
<feature type="chain" id="PRO_5037887077" description="Lipoprotein" evidence="1">
    <location>
        <begin position="23"/>
        <end position="67"/>
    </location>
</feature>
<dbReference type="EMBL" id="JACLAN010000014">
    <property type="protein sequence ID" value="MBC8674379.1"/>
    <property type="molecule type" value="Genomic_DNA"/>
</dbReference>
<dbReference type="AlphaFoldDB" id="A0A926IYD9"/>
<comment type="caution">
    <text evidence="2">The sequence shown here is derived from an EMBL/GenBank/DDBJ whole genome shotgun (WGS) entry which is preliminary data.</text>
</comment>
<evidence type="ECO:0000256" key="1">
    <source>
        <dbReference type="SAM" id="SignalP"/>
    </source>
</evidence>
<proteinExistence type="predicted"/>
<evidence type="ECO:0000313" key="2">
    <source>
        <dbReference type="EMBL" id="MBC8674379.1"/>
    </source>
</evidence>
<dbReference type="PROSITE" id="PS51257">
    <property type="entry name" value="PROKAR_LIPOPROTEIN"/>
    <property type="match status" value="1"/>
</dbReference>
<keyword evidence="1" id="KW-0732">Signal</keyword>
<accession>A0A926IYD9</accession>
<sequence>MNKHILAITLASTLALTTGCSAVHTAVAKRNLDVQTKMSETIFGAGVSERKNGLSTDQKHLQPRSVG</sequence>